<sequence>MATKIKGLILQAIEEVTAPTSNSLIKCIETMAEHQNTSADIPGKIDAVRAANADVQRMTELLSNIKVSSQQQAEAFKSEGVAINKLLPAIQDYHDDIDRLKQHASDVEDYLGLQAAHQIDGLLIRPTAVRARSILPACVYWCSLPLCPWA</sequence>
<protein>
    <submittedName>
        <fullName evidence="1">Uncharacterized protein</fullName>
    </submittedName>
</protein>
<proteinExistence type="predicted"/>
<dbReference type="GeneID" id="42047085"/>
<dbReference type="Proteomes" id="UP000183971">
    <property type="component" value="Unassembled WGS sequence"/>
</dbReference>
<keyword evidence="2" id="KW-1185">Reference proteome</keyword>
<dbReference type="RefSeq" id="XP_031078133.1">
    <property type="nucleotide sequence ID" value="XM_031227725.1"/>
</dbReference>
<dbReference type="EMBL" id="FJOF01000002">
    <property type="protein sequence ID" value="CZR37540.1"/>
    <property type="molecule type" value="Genomic_DNA"/>
</dbReference>
<evidence type="ECO:0000313" key="2">
    <source>
        <dbReference type="Proteomes" id="UP000183971"/>
    </source>
</evidence>
<accession>A0A1L7VDN0</accession>
<organism evidence="1 2">
    <name type="scientific">Fusarium proliferatum (strain ET1)</name>
    <name type="common">Orchid endophyte fungus</name>
    <dbReference type="NCBI Taxonomy" id="1227346"/>
    <lineage>
        <taxon>Eukaryota</taxon>
        <taxon>Fungi</taxon>
        <taxon>Dikarya</taxon>
        <taxon>Ascomycota</taxon>
        <taxon>Pezizomycotina</taxon>
        <taxon>Sordariomycetes</taxon>
        <taxon>Hypocreomycetidae</taxon>
        <taxon>Hypocreales</taxon>
        <taxon>Nectriaceae</taxon>
        <taxon>Fusarium</taxon>
        <taxon>Fusarium fujikuroi species complex</taxon>
    </lineage>
</organism>
<reference evidence="2" key="1">
    <citation type="journal article" date="2016" name="Genome Biol. Evol.">
        <title>Comparative 'omics' of the Fusarium fujikuroi species complex highlights differences in genetic potential and metabolite synthesis.</title>
        <authorList>
            <person name="Niehaus E.-M."/>
            <person name="Muensterkoetter M."/>
            <person name="Proctor R.H."/>
            <person name="Brown D.W."/>
            <person name="Sharon A."/>
            <person name="Idan Y."/>
            <person name="Oren-Young L."/>
            <person name="Sieber C.M."/>
            <person name="Novak O."/>
            <person name="Pencik A."/>
            <person name="Tarkowska D."/>
            <person name="Hromadova K."/>
            <person name="Freeman S."/>
            <person name="Maymon M."/>
            <person name="Elazar M."/>
            <person name="Youssef S.A."/>
            <person name="El-Shabrawy E.S.M."/>
            <person name="Shalaby A.B.A."/>
            <person name="Houterman P."/>
            <person name="Brock N.L."/>
            <person name="Burkhardt I."/>
            <person name="Tsavkelova E.A."/>
            <person name="Dickschat J.S."/>
            <person name="Galuszka P."/>
            <person name="Gueldener U."/>
            <person name="Tudzynski B."/>
        </authorList>
    </citation>
    <scope>NUCLEOTIDE SEQUENCE [LARGE SCALE GENOMIC DNA]</scope>
    <source>
        <strain evidence="2">ET1</strain>
    </source>
</reference>
<dbReference type="VEuPathDB" id="FungiDB:FPRO_02199"/>
<name>A0A1L7VDN0_FUSPR</name>
<gene>
    <name evidence="1" type="ORF">FPRO_02199</name>
</gene>
<comment type="caution">
    <text evidence="1">The sequence shown here is derived from an EMBL/GenBank/DDBJ whole genome shotgun (WGS) entry which is preliminary data.</text>
</comment>
<evidence type="ECO:0000313" key="1">
    <source>
        <dbReference type="EMBL" id="CZR37540.1"/>
    </source>
</evidence>
<dbReference type="AlphaFoldDB" id="A0A1L7VDN0"/>